<feature type="compositionally biased region" description="Polar residues" evidence="1">
    <location>
        <begin position="140"/>
        <end position="155"/>
    </location>
</feature>
<dbReference type="AlphaFoldDB" id="A0A316VMP5"/>
<evidence type="ECO:0000313" key="3">
    <source>
        <dbReference type="EMBL" id="PWN38580.1"/>
    </source>
</evidence>
<feature type="compositionally biased region" description="Low complexity" evidence="1">
    <location>
        <begin position="21"/>
        <end position="45"/>
    </location>
</feature>
<proteinExistence type="predicted"/>
<feature type="region of interest" description="Disordered" evidence="1">
    <location>
        <begin position="133"/>
        <end position="243"/>
    </location>
</feature>
<reference evidence="3 4" key="1">
    <citation type="journal article" date="2018" name="Mol. Biol. Evol.">
        <title>Broad Genomic Sampling Reveals a Smut Pathogenic Ancestry of the Fungal Clade Ustilaginomycotina.</title>
        <authorList>
            <person name="Kijpornyongpan T."/>
            <person name="Mondo S.J."/>
            <person name="Barry K."/>
            <person name="Sandor L."/>
            <person name="Lee J."/>
            <person name="Lipzen A."/>
            <person name="Pangilinan J."/>
            <person name="LaButti K."/>
            <person name="Hainaut M."/>
            <person name="Henrissat B."/>
            <person name="Grigoriev I.V."/>
            <person name="Spatafora J.W."/>
            <person name="Aime M.C."/>
        </authorList>
    </citation>
    <scope>NUCLEOTIDE SEQUENCE [LARGE SCALE GENOMIC DNA]</scope>
    <source>
        <strain evidence="3 4">MCA 3882</strain>
    </source>
</reference>
<feature type="compositionally biased region" description="Basic and acidic residues" evidence="1">
    <location>
        <begin position="226"/>
        <end position="237"/>
    </location>
</feature>
<accession>A0A316VMP5</accession>
<sequence length="243" mass="27931">MHIRLVVFLLFYLFTTSALGSTSTASSSRTKSDVAVSASAEEASSPGITSGSIKDPQFYQQAEPVKDKKRQAHLRKMAYQREWRALNPEKVKAAEERFKVKYNKDHVRKERKRLYLIEYRRRNRAERIEKARRKIEDDVSQNTKGSNTSNRNADQPANKRKSLPINDLKIAKKEKIPGHGHQSLGDHITQGSVNIHAQAKKSEGETPRNEPEVQSSRNIIRIRLPPRKDQNKEEKRFNKSGFL</sequence>
<evidence type="ECO:0000313" key="4">
    <source>
        <dbReference type="Proteomes" id="UP000245771"/>
    </source>
</evidence>
<feature type="signal peptide" evidence="2">
    <location>
        <begin position="1"/>
        <end position="20"/>
    </location>
</feature>
<protein>
    <submittedName>
        <fullName evidence="3">Uncharacterized protein</fullName>
    </submittedName>
</protein>
<dbReference type="InParanoid" id="A0A316VMP5"/>
<dbReference type="RefSeq" id="XP_025358882.1">
    <property type="nucleotide sequence ID" value="XM_025500786.1"/>
</dbReference>
<name>A0A316VMP5_9BASI</name>
<keyword evidence="4" id="KW-1185">Reference proteome</keyword>
<feature type="region of interest" description="Disordered" evidence="1">
    <location>
        <begin position="21"/>
        <end position="57"/>
    </location>
</feature>
<dbReference type="Proteomes" id="UP000245771">
    <property type="component" value="Unassembled WGS sequence"/>
</dbReference>
<evidence type="ECO:0000256" key="1">
    <source>
        <dbReference type="SAM" id="MobiDB-lite"/>
    </source>
</evidence>
<organism evidence="3 4">
    <name type="scientific">Meira miltonrushii</name>
    <dbReference type="NCBI Taxonomy" id="1280837"/>
    <lineage>
        <taxon>Eukaryota</taxon>
        <taxon>Fungi</taxon>
        <taxon>Dikarya</taxon>
        <taxon>Basidiomycota</taxon>
        <taxon>Ustilaginomycotina</taxon>
        <taxon>Exobasidiomycetes</taxon>
        <taxon>Exobasidiales</taxon>
        <taxon>Brachybasidiaceae</taxon>
        <taxon>Meira</taxon>
    </lineage>
</organism>
<evidence type="ECO:0000256" key="2">
    <source>
        <dbReference type="SAM" id="SignalP"/>
    </source>
</evidence>
<dbReference type="GeneID" id="37022567"/>
<dbReference type="EMBL" id="KZ819602">
    <property type="protein sequence ID" value="PWN38580.1"/>
    <property type="molecule type" value="Genomic_DNA"/>
</dbReference>
<feature type="chain" id="PRO_5016237201" evidence="2">
    <location>
        <begin position="21"/>
        <end position="243"/>
    </location>
</feature>
<feature type="compositionally biased region" description="Basic and acidic residues" evidence="1">
    <location>
        <begin position="200"/>
        <end position="211"/>
    </location>
</feature>
<keyword evidence="2" id="KW-0732">Signal</keyword>
<gene>
    <name evidence="3" type="ORF">FA14DRAFT_177843</name>
</gene>